<dbReference type="EMBL" id="CP030104">
    <property type="protein sequence ID" value="AWX44921.1"/>
    <property type="molecule type" value="Genomic_DNA"/>
</dbReference>
<evidence type="ECO:0000313" key="1">
    <source>
        <dbReference type="EMBL" id="AWX44921.1"/>
    </source>
</evidence>
<reference evidence="1 2" key="1">
    <citation type="submission" date="2018-06" db="EMBL/GenBank/DDBJ databases">
        <title>Spongiibacterium sp. HME9304 Genome sequencing and assembly.</title>
        <authorList>
            <person name="Kang H."/>
            <person name="Kim H."/>
            <person name="Joh K."/>
        </authorList>
    </citation>
    <scope>NUCLEOTIDE SEQUENCE [LARGE SCALE GENOMIC DNA]</scope>
    <source>
        <strain evidence="1 2">HME9304</strain>
    </source>
</reference>
<dbReference type="KEGG" id="spon:HME9304_01927"/>
<protein>
    <submittedName>
        <fullName evidence="1">Uncharacterized protein</fullName>
    </submittedName>
</protein>
<dbReference type="AlphaFoldDB" id="A0A2Z4LSM8"/>
<accession>A0A2Z4LSM8</accession>
<dbReference type="Proteomes" id="UP000248536">
    <property type="component" value="Chromosome"/>
</dbReference>
<proteinExistence type="predicted"/>
<gene>
    <name evidence="1" type="ORF">HME9304_01927</name>
</gene>
<sequence>MLHFYKIKVKNFLLQANLLLINYEYPLKYELKMTIGQFKTGLYQITV</sequence>
<keyword evidence="2" id="KW-1185">Reference proteome</keyword>
<name>A0A2Z4LSM8_9FLAO</name>
<organism evidence="1 2">
    <name type="scientific">Flagellimonas maritima</name>
    <dbReference type="NCBI Taxonomy" id="1383885"/>
    <lineage>
        <taxon>Bacteria</taxon>
        <taxon>Pseudomonadati</taxon>
        <taxon>Bacteroidota</taxon>
        <taxon>Flavobacteriia</taxon>
        <taxon>Flavobacteriales</taxon>
        <taxon>Flavobacteriaceae</taxon>
        <taxon>Flagellimonas</taxon>
    </lineage>
</organism>
<evidence type="ECO:0000313" key="2">
    <source>
        <dbReference type="Proteomes" id="UP000248536"/>
    </source>
</evidence>